<gene>
    <name evidence="2" type="ORF">KC01_LOCUS30766</name>
</gene>
<evidence type="ECO:0000256" key="1">
    <source>
        <dbReference type="SAM" id="Phobius"/>
    </source>
</evidence>
<organism evidence="2 3">
    <name type="scientific">Knipowitschia caucasica</name>
    <name type="common">Caucasian dwarf goby</name>
    <name type="synonym">Pomatoschistus caucasicus</name>
    <dbReference type="NCBI Taxonomy" id="637954"/>
    <lineage>
        <taxon>Eukaryota</taxon>
        <taxon>Metazoa</taxon>
        <taxon>Chordata</taxon>
        <taxon>Craniata</taxon>
        <taxon>Vertebrata</taxon>
        <taxon>Euteleostomi</taxon>
        <taxon>Actinopterygii</taxon>
        <taxon>Neopterygii</taxon>
        <taxon>Teleostei</taxon>
        <taxon>Neoteleostei</taxon>
        <taxon>Acanthomorphata</taxon>
        <taxon>Gobiaria</taxon>
        <taxon>Gobiiformes</taxon>
        <taxon>Gobioidei</taxon>
        <taxon>Gobiidae</taxon>
        <taxon>Gobiinae</taxon>
        <taxon>Knipowitschia</taxon>
    </lineage>
</organism>
<protein>
    <recommendedName>
        <fullName evidence="4">Transmembrane protein</fullName>
    </recommendedName>
</protein>
<feature type="transmembrane region" description="Helical" evidence="1">
    <location>
        <begin position="68"/>
        <end position="101"/>
    </location>
</feature>
<keyword evidence="1" id="KW-0472">Membrane</keyword>
<dbReference type="Proteomes" id="UP001497482">
    <property type="component" value="Chromosome 4"/>
</dbReference>
<evidence type="ECO:0000313" key="2">
    <source>
        <dbReference type="EMBL" id="CAL1603042.1"/>
    </source>
</evidence>
<keyword evidence="1" id="KW-0812">Transmembrane</keyword>
<sequence>MFGGIGGVVIGVGGLVLDWMWGGCGCGWRRKGGFWFWGIVYGVLCGWGLGFCGFWGVGGIWVCGVIEWGWVLGGLFGGGVVVVVLGVGGWLVGWVGVVVWWGGVVWGKCFHNDRFIKQTDSLPVIKTIKHAVRAQGHKRA</sequence>
<keyword evidence="3" id="KW-1185">Reference proteome</keyword>
<name>A0AAV2LTL4_KNICA</name>
<reference evidence="2 3" key="1">
    <citation type="submission" date="2024-04" db="EMBL/GenBank/DDBJ databases">
        <authorList>
            <person name="Waldvogel A.-M."/>
            <person name="Schoenle A."/>
        </authorList>
    </citation>
    <scope>NUCLEOTIDE SEQUENCE [LARGE SCALE GENOMIC DNA]</scope>
</reference>
<dbReference type="AlphaFoldDB" id="A0AAV2LTL4"/>
<feature type="transmembrane region" description="Helical" evidence="1">
    <location>
        <begin position="34"/>
        <end position="62"/>
    </location>
</feature>
<evidence type="ECO:0000313" key="3">
    <source>
        <dbReference type="Proteomes" id="UP001497482"/>
    </source>
</evidence>
<feature type="transmembrane region" description="Helical" evidence="1">
    <location>
        <begin position="6"/>
        <end position="22"/>
    </location>
</feature>
<accession>A0AAV2LTL4</accession>
<dbReference type="EMBL" id="OZ035826">
    <property type="protein sequence ID" value="CAL1603042.1"/>
    <property type="molecule type" value="Genomic_DNA"/>
</dbReference>
<proteinExistence type="predicted"/>
<keyword evidence="1" id="KW-1133">Transmembrane helix</keyword>
<evidence type="ECO:0008006" key="4">
    <source>
        <dbReference type="Google" id="ProtNLM"/>
    </source>
</evidence>